<evidence type="ECO:0000313" key="1">
    <source>
        <dbReference type="EMBL" id="SHH94944.1"/>
    </source>
</evidence>
<name>A0A1M5X619_9CLOT</name>
<reference evidence="1 2" key="1">
    <citation type="submission" date="2016-11" db="EMBL/GenBank/DDBJ databases">
        <authorList>
            <person name="Jaros S."/>
            <person name="Januszkiewicz K."/>
            <person name="Wedrychowicz H."/>
        </authorList>
    </citation>
    <scope>NUCLEOTIDE SEQUENCE [LARGE SCALE GENOMIC DNA]</scope>
    <source>
        <strain evidence="1 2">DSM 8605</strain>
    </source>
</reference>
<organism evidence="1 2">
    <name type="scientific">Clostridium grantii DSM 8605</name>
    <dbReference type="NCBI Taxonomy" id="1121316"/>
    <lineage>
        <taxon>Bacteria</taxon>
        <taxon>Bacillati</taxon>
        <taxon>Bacillota</taxon>
        <taxon>Clostridia</taxon>
        <taxon>Eubacteriales</taxon>
        <taxon>Clostridiaceae</taxon>
        <taxon>Clostridium</taxon>
    </lineage>
</organism>
<evidence type="ECO:0008006" key="3">
    <source>
        <dbReference type="Google" id="ProtNLM"/>
    </source>
</evidence>
<accession>A0A1M5X619</accession>
<keyword evidence="2" id="KW-1185">Reference proteome</keyword>
<sequence length="56" mass="6938">ERSNKREKIDYHLEDGRHRSTKMWYIRTYAIMMCQHIDAWQSHNNDSLDLKKIIFN</sequence>
<proteinExistence type="predicted"/>
<dbReference type="Proteomes" id="UP000184447">
    <property type="component" value="Unassembled WGS sequence"/>
</dbReference>
<gene>
    <name evidence="1" type="ORF">SAMN02745207_03370</name>
</gene>
<protein>
    <recommendedName>
        <fullName evidence="3">Transposase DDE domain-containing protein</fullName>
    </recommendedName>
</protein>
<dbReference type="AlphaFoldDB" id="A0A1M5X619"/>
<feature type="non-terminal residue" evidence="1">
    <location>
        <position position="1"/>
    </location>
</feature>
<dbReference type="EMBL" id="FQXM01000023">
    <property type="protein sequence ID" value="SHH94944.1"/>
    <property type="molecule type" value="Genomic_DNA"/>
</dbReference>
<evidence type="ECO:0000313" key="2">
    <source>
        <dbReference type="Proteomes" id="UP000184447"/>
    </source>
</evidence>